<organism evidence="13 14">
    <name type="scientific">Faecalitalea cylindroides</name>
    <dbReference type="NCBI Taxonomy" id="39483"/>
    <lineage>
        <taxon>Bacteria</taxon>
        <taxon>Bacillati</taxon>
        <taxon>Bacillota</taxon>
        <taxon>Erysipelotrichia</taxon>
        <taxon>Erysipelotrichales</taxon>
        <taxon>Erysipelotrichaceae</taxon>
        <taxon>Faecalitalea</taxon>
    </lineage>
</organism>
<dbReference type="GO" id="GO:0061710">
    <property type="term" value="F:L-threonylcarbamoyladenylate synthase"/>
    <property type="evidence" value="ECO:0007669"/>
    <property type="project" value="UniProtKB-EC"/>
</dbReference>
<keyword evidence="7" id="KW-0548">Nucleotidyltransferase</keyword>
<evidence type="ECO:0000313" key="14">
    <source>
        <dbReference type="Proteomes" id="UP000195447"/>
    </source>
</evidence>
<dbReference type="PANTHER" id="PTHR17490:SF16">
    <property type="entry name" value="THREONYLCARBAMOYL-AMP SYNTHASE"/>
    <property type="match status" value="1"/>
</dbReference>
<evidence type="ECO:0000256" key="1">
    <source>
        <dbReference type="ARBA" id="ARBA00004496"/>
    </source>
</evidence>
<evidence type="ECO:0000256" key="7">
    <source>
        <dbReference type="ARBA" id="ARBA00022695"/>
    </source>
</evidence>
<keyword evidence="4" id="KW-0963">Cytoplasm</keyword>
<dbReference type="AlphaFoldDB" id="A0A1Y4LXB2"/>
<dbReference type="Gene3D" id="3.90.870.10">
    <property type="entry name" value="DHBP synthase"/>
    <property type="match status" value="1"/>
</dbReference>
<dbReference type="RefSeq" id="WP_087158416.1">
    <property type="nucleotide sequence ID" value="NZ_CALHAA010000021.1"/>
</dbReference>
<dbReference type="EMBL" id="NFKM01000005">
    <property type="protein sequence ID" value="OUP61235.1"/>
    <property type="molecule type" value="Genomic_DNA"/>
</dbReference>
<feature type="domain" description="YrdC-like" evidence="12">
    <location>
        <begin position="6"/>
        <end position="189"/>
    </location>
</feature>
<reference evidence="14" key="1">
    <citation type="submission" date="2017-04" db="EMBL/GenBank/DDBJ databases">
        <title>Function of individual gut microbiota members based on whole genome sequencing of pure cultures obtained from chicken caecum.</title>
        <authorList>
            <person name="Medvecky M."/>
            <person name="Cejkova D."/>
            <person name="Polansky O."/>
            <person name="Karasova D."/>
            <person name="Kubasova T."/>
            <person name="Cizek A."/>
            <person name="Rychlik I."/>
        </authorList>
    </citation>
    <scope>NUCLEOTIDE SEQUENCE [LARGE SCALE GENOMIC DNA]</scope>
    <source>
        <strain evidence="14">An178</strain>
    </source>
</reference>
<dbReference type="GO" id="GO:0008033">
    <property type="term" value="P:tRNA processing"/>
    <property type="evidence" value="ECO:0007669"/>
    <property type="project" value="UniProtKB-KW"/>
</dbReference>
<dbReference type="GO" id="GO:0005737">
    <property type="term" value="C:cytoplasm"/>
    <property type="evidence" value="ECO:0007669"/>
    <property type="project" value="UniProtKB-SubCell"/>
</dbReference>
<dbReference type="PANTHER" id="PTHR17490">
    <property type="entry name" value="SUA5"/>
    <property type="match status" value="1"/>
</dbReference>
<evidence type="ECO:0000259" key="12">
    <source>
        <dbReference type="PROSITE" id="PS51163"/>
    </source>
</evidence>
<keyword evidence="14" id="KW-1185">Reference proteome</keyword>
<evidence type="ECO:0000313" key="13">
    <source>
        <dbReference type="EMBL" id="OUP61235.1"/>
    </source>
</evidence>
<evidence type="ECO:0000256" key="8">
    <source>
        <dbReference type="ARBA" id="ARBA00022741"/>
    </source>
</evidence>
<evidence type="ECO:0000256" key="9">
    <source>
        <dbReference type="ARBA" id="ARBA00022840"/>
    </source>
</evidence>
<dbReference type="PROSITE" id="PS51163">
    <property type="entry name" value="YRDC"/>
    <property type="match status" value="1"/>
</dbReference>
<name>A0A1Y4LXB2_9FIRM</name>
<evidence type="ECO:0000256" key="6">
    <source>
        <dbReference type="ARBA" id="ARBA00022694"/>
    </source>
</evidence>
<accession>A0A1Y4LXB2</accession>
<dbReference type="InterPro" id="IPR050156">
    <property type="entry name" value="TC-AMP_synthase_SUA5"/>
</dbReference>
<evidence type="ECO:0000256" key="4">
    <source>
        <dbReference type="ARBA" id="ARBA00022490"/>
    </source>
</evidence>
<dbReference type="SUPFAM" id="SSF55821">
    <property type="entry name" value="YrdC/RibB"/>
    <property type="match status" value="1"/>
</dbReference>
<evidence type="ECO:0000256" key="10">
    <source>
        <dbReference type="ARBA" id="ARBA00029774"/>
    </source>
</evidence>
<comment type="subcellular location">
    <subcellularLocation>
        <location evidence="1">Cytoplasm</location>
    </subcellularLocation>
</comment>
<comment type="catalytic activity">
    <reaction evidence="11">
        <text>L-threonine + hydrogencarbonate + ATP = L-threonylcarbamoyladenylate + diphosphate + H2O</text>
        <dbReference type="Rhea" id="RHEA:36407"/>
        <dbReference type="ChEBI" id="CHEBI:15377"/>
        <dbReference type="ChEBI" id="CHEBI:17544"/>
        <dbReference type="ChEBI" id="CHEBI:30616"/>
        <dbReference type="ChEBI" id="CHEBI:33019"/>
        <dbReference type="ChEBI" id="CHEBI:57926"/>
        <dbReference type="ChEBI" id="CHEBI:73682"/>
        <dbReference type="EC" id="2.7.7.87"/>
    </reaction>
</comment>
<protein>
    <recommendedName>
        <fullName evidence="10">L-threonylcarbamoyladenylate synthase</fullName>
        <ecNumber evidence="3">2.7.7.87</ecNumber>
    </recommendedName>
    <alternativeName>
        <fullName evidence="10">L-threonylcarbamoyladenylate synthase</fullName>
    </alternativeName>
</protein>
<evidence type="ECO:0000256" key="11">
    <source>
        <dbReference type="ARBA" id="ARBA00048366"/>
    </source>
</evidence>
<proteinExistence type="inferred from homology"/>
<gene>
    <name evidence="13" type="ORF">B5F14_03880</name>
</gene>
<comment type="caution">
    <text evidence="13">The sequence shown here is derived from an EMBL/GenBank/DDBJ whole genome shotgun (WGS) entry which is preliminary data.</text>
</comment>
<dbReference type="InterPro" id="IPR017945">
    <property type="entry name" value="DHBP_synth_RibB-like_a/b_dom"/>
</dbReference>
<evidence type="ECO:0000256" key="5">
    <source>
        <dbReference type="ARBA" id="ARBA00022679"/>
    </source>
</evidence>
<sequence>MKQYTQDQIHEVVKAFKDHEIIAIPTDTVYGVGVMYGDLDALHNLKHAKHRPETKPIPMMVSKLEQLEGIAIIDERTKLIAKHFLPGALTLVLPVDPRLDKSYNNGLETIAIRIPDEEFVLSLIDELDTPLLVTSANQSGAPTALKYEDVLEQLPNIDGIVLGKCRALQASTIVDCTKEDLKILREGPISLEELVCVIENKSK</sequence>
<dbReference type="GO" id="GO:0003725">
    <property type="term" value="F:double-stranded RNA binding"/>
    <property type="evidence" value="ECO:0007669"/>
    <property type="project" value="InterPro"/>
</dbReference>
<dbReference type="Proteomes" id="UP000195447">
    <property type="component" value="Unassembled WGS sequence"/>
</dbReference>
<dbReference type="InterPro" id="IPR006070">
    <property type="entry name" value="Sua5-like_dom"/>
</dbReference>
<keyword evidence="8" id="KW-0547">Nucleotide-binding</keyword>
<dbReference type="NCBIfam" id="TIGR00057">
    <property type="entry name" value="L-threonylcarbamoyladenylate synthase"/>
    <property type="match status" value="1"/>
</dbReference>
<dbReference type="GO" id="GO:0000049">
    <property type="term" value="F:tRNA binding"/>
    <property type="evidence" value="ECO:0007669"/>
    <property type="project" value="TreeGrafter"/>
</dbReference>
<evidence type="ECO:0000256" key="2">
    <source>
        <dbReference type="ARBA" id="ARBA00007663"/>
    </source>
</evidence>
<keyword evidence="9" id="KW-0067">ATP-binding</keyword>
<dbReference type="Pfam" id="PF01300">
    <property type="entry name" value="Sua5_yciO_yrdC"/>
    <property type="match status" value="1"/>
</dbReference>
<dbReference type="GO" id="GO:0005524">
    <property type="term" value="F:ATP binding"/>
    <property type="evidence" value="ECO:0007669"/>
    <property type="project" value="UniProtKB-KW"/>
</dbReference>
<dbReference type="EC" id="2.7.7.87" evidence="3"/>
<comment type="similarity">
    <text evidence="2">Belongs to the SUA5 family.</text>
</comment>
<dbReference type="GO" id="GO:0006450">
    <property type="term" value="P:regulation of translational fidelity"/>
    <property type="evidence" value="ECO:0007669"/>
    <property type="project" value="TreeGrafter"/>
</dbReference>
<evidence type="ECO:0000256" key="3">
    <source>
        <dbReference type="ARBA" id="ARBA00012584"/>
    </source>
</evidence>
<keyword evidence="6" id="KW-0819">tRNA processing</keyword>
<keyword evidence="5" id="KW-0808">Transferase</keyword>